<dbReference type="RefSeq" id="WP_012558200.1">
    <property type="nucleotide sequence ID" value="NC_011369.1"/>
</dbReference>
<gene>
    <name evidence="2" type="ordered locus">Rleg2_2402</name>
</gene>
<organism evidence="2 3">
    <name type="scientific">Rhizobium leguminosarum bv. trifolii (strain WSM2304)</name>
    <dbReference type="NCBI Taxonomy" id="395492"/>
    <lineage>
        <taxon>Bacteria</taxon>
        <taxon>Pseudomonadati</taxon>
        <taxon>Pseudomonadota</taxon>
        <taxon>Alphaproteobacteria</taxon>
        <taxon>Hyphomicrobiales</taxon>
        <taxon>Rhizobiaceae</taxon>
        <taxon>Rhizobium/Agrobacterium group</taxon>
        <taxon>Rhizobium</taxon>
    </lineage>
</organism>
<sequence>MNSGFQGVNSNLAALSNELRSSGKTQWPVIWSAIGVGVVILSGLGFMALQPIKDNTGRLEEAVIRISESTQASFAKVNDAMVTQKEMEWRTQRGAEDRKRADDALADLRTLTVTRNEWSERNHARDGEIAELGRRIDELRQEVGSVYGTRDVIVDLKREISTLRQRVFEIRPDGRAAAE</sequence>
<feature type="transmembrane region" description="Helical" evidence="1">
    <location>
        <begin position="29"/>
        <end position="49"/>
    </location>
</feature>
<accession>A0ABF7QNX6</accession>
<evidence type="ECO:0000313" key="2">
    <source>
        <dbReference type="EMBL" id="ACI55676.1"/>
    </source>
</evidence>
<keyword evidence="1" id="KW-1133">Transmembrane helix</keyword>
<dbReference type="EMBL" id="CP001191">
    <property type="protein sequence ID" value="ACI55676.1"/>
    <property type="molecule type" value="Genomic_DNA"/>
</dbReference>
<keyword evidence="3" id="KW-1185">Reference proteome</keyword>
<keyword evidence="1" id="KW-0472">Membrane</keyword>
<reference evidence="2 3" key="1">
    <citation type="journal article" date="2010" name="Stand. Genomic Sci.">
        <title>Complete genome sequence of Rhizobium leguminosarum bv trifolii strain WSM2304, an effective microsymbiont of the South American clover Trifolium polymorphum.</title>
        <authorList>
            <person name="Reeve W."/>
            <person name="O'Hara G."/>
            <person name="Chain P."/>
            <person name="Ardley J."/>
            <person name="Brau L."/>
            <person name="Nandesena K."/>
            <person name="Tiwari R."/>
            <person name="Malfatti S."/>
            <person name="Kiss H."/>
            <person name="Lapidus A."/>
            <person name="Copeland A."/>
            <person name="Nolan M."/>
            <person name="Land M."/>
            <person name="Ivanova N."/>
            <person name="Mavromatis K."/>
            <person name="Markowitz V."/>
            <person name="Kyrpides N."/>
            <person name="Melino V."/>
            <person name="Denton M."/>
            <person name="Yates R."/>
            <person name="Howieson J."/>
        </authorList>
    </citation>
    <scope>NUCLEOTIDE SEQUENCE [LARGE SCALE GENOMIC DNA]</scope>
    <source>
        <strain evidence="2 3">WSM2304</strain>
    </source>
</reference>
<name>A0ABF7QNX6_RHILW</name>
<dbReference type="KEGG" id="rlt:Rleg2_2402"/>
<evidence type="ECO:0000256" key="1">
    <source>
        <dbReference type="SAM" id="Phobius"/>
    </source>
</evidence>
<dbReference type="Proteomes" id="UP000008330">
    <property type="component" value="Chromosome"/>
</dbReference>
<dbReference type="AlphaFoldDB" id="A0ABF7QNX6"/>
<evidence type="ECO:0000313" key="3">
    <source>
        <dbReference type="Proteomes" id="UP000008330"/>
    </source>
</evidence>
<protein>
    <submittedName>
        <fullName evidence="2">Uncharacterized protein</fullName>
    </submittedName>
</protein>
<proteinExistence type="predicted"/>
<keyword evidence="1" id="KW-0812">Transmembrane</keyword>